<evidence type="ECO:0000256" key="4">
    <source>
        <dbReference type="SAM" id="Phobius"/>
    </source>
</evidence>
<dbReference type="Proteomes" id="UP000075886">
    <property type="component" value="Unassembled WGS sequence"/>
</dbReference>
<dbReference type="Pfam" id="PF13927">
    <property type="entry name" value="Ig_3"/>
    <property type="match status" value="1"/>
</dbReference>
<dbReference type="InterPro" id="IPR036445">
    <property type="entry name" value="GPCR_2_extracell_dom_sf"/>
</dbReference>
<feature type="domain" description="Ig-like" evidence="6">
    <location>
        <begin position="72"/>
        <end position="183"/>
    </location>
</feature>
<name>A0A182QQR3_9DIPT</name>
<accession>A0A182QQR3</accession>
<keyword evidence="4" id="KW-0472">Membrane</keyword>
<dbReference type="InterPro" id="IPR036179">
    <property type="entry name" value="Ig-like_dom_sf"/>
</dbReference>
<dbReference type="InterPro" id="IPR007110">
    <property type="entry name" value="Ig-like_dom"/>
</dbReference>
<dbReference type="GO" id="GO:0007189">
    <property type="term" value="P:adenylate cyclase-activating G protein-coupled receptor signaling pathway"/>
    <property type="evidence" value="ECO:0007669"/>
    <property type="project" value="TreeGrafter"/>
</dbReference>
<dbReference type="VEuPathDB" id="VectorBase:AFAF014993"/>
<evidence type="ECO:0000256" key="3">
    <source>
        <dbReference type="SAM" id="MobiDB-lite"/>
    </source>
</evidence>
<dbReference type="EnsemblMetazoa" id="AFAF014993-RA">
    <property type="protein sequence ID" value="AFAF014993-PA"/>
    <property type="gene ID" value="AFAF014993"/>
</dbReference>
<reference evidence="7" key="2">
    <citation type="submission" date="2020-05" db="UniProtKB">
        <authorList>
            <consortium name="EnsemblMetazoa"/>
        </authorList>
    </citation>
    <scope>IDENTIFICATION</scope>
    <source>
        <strain evidence="7">FAR1</strain>
    </source>
</reference>
<keyword evidence="8" id="KW-1185">Reference proteome</keyword>
<evidence type="ECO:0000313" key="7">
    <source>
        <dbReference type="EnsemblMetazoa" id="AFAF014993-PA"/>
    </source>
</evidence>
<dbReference type="PANTHER" id="PTHR45813">
    <property type="entry name" value="IG-LIKE DOMAIN-CONTAINING PROTEIN"/>
    <property type="match status" value="1"/>
</dbReference>
<feature type="region of interest" description="Disordered" evidence="3">
    <location>
        <begin position="746"/>
        <end position="772"/>
    </location>
</feature>
<dbReference type="Gene3D" id="2.60.220.50">
    <property type="match status" value="1"/>
</dbReference>
<feature type="transmembrane region" description="Helical" evidence="4">
    <location>
        <begin position="678"/>
        <end position="703"/>
    </location>
</feature>
<dbReference type="PANTHER" id="PTHR45813:SF8">
    <property type="entry name" value="IG-LIKE DOMAIN-CONTAINING PROTEIN"/>
    <property type="match status" value="1"/>
</dbReference>
<dbReference type="SUPFAM" id="SSF48726">
    <property type="entry name" value="Immunoglobulin"/>
    <property type="match status" value="2"/>
</dbReference>
<dbReference type="InterPro" id="IPR051587">
    <property type="entry name" value="Adhesion_GPCR"/>
</dbReference>
<evidence type="ECO:0000259" key="6">
    <source>
        <dbReference type="PROSITE" id="PS50835"/>
    </source>
</evidence>
<evidence type="ECO:0000256" key="1">
    <source>
        <dbReference type="ARBA" id="ARBA00007343"/>
    </source>
</evidence>
<keyword evidence="4" id="KW-0812">Transmembrane</keyword>
<feature type="region of interest" description="Disordered" evidence="3">
    <location>
        <begin position="1"/>
        <end position="32"/>
    </location>
</feature>
<evidence type="ECO:0000256" key="2">
    <source>
        <dbReference type="ARBA" id="ARBA00023180"/>
    </source>
</evidence>
<dbReference type="EMBL" id="AXCN02000691">
    <property type="status" value="NOT_ANNOTATED_CDS"/>
    <property type="molecule type" value="Genomic_DNA"/>
</dbReference>
<feature type="compositionally biased region" description="Low complexity" evidence="3">
    <location>
        <begin position="11"/>
        <end position="32"/>
    </location>
</feature>
<dbReference type="InterPro" id="IPR001879">
    <property type="entry name" value="GPCR_2_extracellular_dom"/>
</dbReference>
<dbReference type="InterPro" id="IPR046338">
    <property type="entry name" value="GAIN_dom_sf"/>
</dbReference>
<reference evidence="8" key="1">
    <citation type="submission" date="2014-01" db="EMBL/GenBank/DDBJ databases">
        <title>The Genome Sequence of Anopheles farauti FAR1 (V2).</title>
        <authorList>
            <consortium name="The Broad Institute Genomics Platform"/>
            <person name="Neafsey D.E."/>
            <person name="Besansky N."/>
            <person name="Howell P."/>
            <person name="Walton C."/>
            <person name="Young S.K."/>
            <person name="Zeng Q."/>
            <person name="Gargeya S."/>
            <person name="Fitzgerald M."/>
            <person name="Haas B."/>
            <person name="Abouelleil A."/>
            <person name="Allen A.W."/>
            <person name="Alvarado L."/>
            <person name="Arachchi H.M."/>
            <person name="Berlin A.M."/>
            <person name="Chapman S.B."/>
            <person name="Gainer-Dewar J."/>
            <person name="Goldberg J."/>
            <person name="Griggs A."/>
            <person name="Gujja S."/>
            <person name="Hansen M."/>
            <person name="Howarth C."/>
            <person name="Imamovic A."/>
            <person name="Ireland A."/>
            <person name="Larimer J."/>
            <person name="McCowan C."/>
            <person name="Murphy C."/>
            <person name="Pearson M."/>
            <person name="Poon T.W."/>
            <person name="Priest M."/>
            <person name="Roberts A."/>
            <person name="Saif S."/>
            <person name="Shea T."/>
            <person name="Sisk P."/>
            <person name="Sykes S."/>
            <person name="Wortman J."/>
            <person name="Nusbaum C."/>
            <person name="Birren B."/>
        </authorList>
    </citation>
    <scope>NUCLEOTIDE SEQUENCE [LARGE SCALE GENOMIC DNA]</scope>
    <source>
        <strain evidence="8">FAR1</strain>
    </source>
</reference>
<dbReference type="Gene3D" id="4.10.1240.10">
    <property type="entry name" value="GPCR, family 2, extracellular hormone receptor domain"/>
    <property type="match status" value="1"/>
</dbReference>
<organism evidence="7 8">
    <name type="scientific">Anopheles farauti</name>
    <dbReference type="NCBI Taxonomy" id="69004"/>
    <lineage>
        <taxon>Eukaryota</taxon>
        <taxon>Metazoa</taxon>
        <taxon>Ecdysozoa</taxon>
        <taxon>Arthropoda</taxon>
        <taxon>Hexapoda</taxon>
        <taxon>Insecta</taxon>
        <taxon>Pterygota</taxon>
        <taxon>Neoptera</taxon>
        <taxon>Endopterygota</taxon>
        <taxon>Diptera</taxon>
        <taxon>Nematocera</taxon>
        <taxon>Culicoidea</taxon>
        <taxon>Culicidae</taxon>
        <taxon>Anophelinae</taxon>
        <taxon>Anopheles</taxon>
    </lineage>
</organism>
<comment type="similarity">
    <text evidence="1">Belongs to the G-protein coupled receptor 2 family. Adhesion G-protein coupled receptor (ADGR) subfamily.</text>
</comment>
<feature type="domain" description="G-protein coupled receptors family 2 profile 1" evidence="5">
    <location>
        <begin position="263"/>
        <end position="347"/>
    </location>
</feature>
<dbReference type="SMART" id="SM00409">
    <property type="entry name" value="IG"/>
    <property type="match status" value="2"/>
</dbReference>
<dbReference type="InterPro" id="IPR003599">
    <property type="entry name" value="Ig_sub"/>
</dbReference>
<dbReference type="PROSITE" id="PS50227">
    <property type="entry name" value="G_PROTEIN_RECEP_F2_3"/>
    <property type="match status" value="1"/>
</dbReference>
<evidence type="ECO:0008006" key="9">
    <source>
        <dbReference type="Google" id="ProtNLM"/>
    </source>
</evidence>
<protein>
    <recommendedName>
        <fullName evidence="9">Ig-like domain-containing protein</fullName>
    </recommendedName>
</protein>
<dbReference type="GO" id="GO:0004930">
    <property type="term" value="F:G protein-coupled receptor activity"/>
    <property type="evidence" value="ECO:0007669"/>
    <property type="project" value="InterPro"/>
</dbReference>
<feature type="transmembrane region" description="Helical" evidence="4">
    <location>
        <begin position="715"/>
        <end position="735"/>
    </location>
</feature>
<keyword evidence="4" id="KW-1133">Transmembrane helix</keyword>
<evidence type="ECO:0000313" key="8">
    <source>
        <dbReference type="Proteomes" id="UP000075886"/>
    </source>
</evidence>
<dbReference type="CDD" id="cd00096">
    <property type="entry name" value="Ig"/>
    <property type="match status" value="1"/>
</dbReference>
<feature type="domain" description="Ig-like" evidence="6">
    <location>
        <begin position="188"/>
        <end position="280"/>
    </location>
</feature>
<dbReference type="AlphaFoldDB" id="A0A182QQR3"/>
<keyword evidence="2" id="KW-0325">Glycoprotein</keyword>
<proteinExistence type="inferred from homology"/>
<dbReference type="GO" id="GO:0016020">
    <property type="term" value="C:membrane"/>
    <property type="evidence" value="ECO:0007669"/>
    <property type="project" value="InterPro"/>
</dbReference>
<dbReference type="Gene3D" id="2.60.40.10">
    <property type="entry name" value="Immunoglobulins"/>
    <property type="match status" value="2"/>
</dbReference>
<sequence>MEVFTTKTNEAIPSGTASGSTTTAKTGPATAGASGGEVMFQFFGPKIDSGRVREAMEKMTERGRIGNVSLVPGTKLSFRQDVGLMLQSVVINQKGPIRENTEFILSCVAQGSSTMSFRWYKNGYFVNVTKATRNMWTRLLPLDSKDHYTALLGINRANRLDEGIYTCQVSDMGIQQCRSTKVQILEVPQLRVDPPSVTIFRGDSLLIRCLSQDTDRRFGTLGYSWTKNGALFQSDPNGELWEDLYPDGSILKVNNLQKSVVFTCIVSNSVAPVSRSVHVTVVEPGTVTLCPEGVDFGVSWPASASGPAVLADCPKRGTGLASRICEQRDFGRPEWLVPDFSDCRPEEVIEIENEFRGLTYGYQKTNGSNVLQSCLKFATTHGATFLPGEGGVLLELLQEVFSYIAATGTRHEQEIASDIILRIIDVVMQNKASLNSQQQIKQLQDLVQAAALNHETTMAAPISSSSSSALGPVAGPGVKHAASTTATHQLNSFYLYTETVKGLPFNLQIYGDQLYSDQLYMEMESSSSLQDIVAHGTVLVTVISYKNLTSFLPRFYFAKNSFGTDIDYIPASKIISSWLYYANRTGSEANQPLHVPLEAAHVEIIFQHENSPTSEWIPLCGYDAKATFEPTWRTDLCITENMLENITRCICPLSGTFVVLLAKKNYNPSVPKTSTRPILVVISCGCCFLQSCIAFAIMLPILYQRRCCVTFLKMQFCSATSMAMAILILGLLQLFPPVSRGDSIASDSGPFSGGSVASPPSGMAPERHAINV</sequence>
<dbReference type="PROSITE" id="PS50835">
    <property type="entry name" value="IG_LIKE"/>
    <property type="match status" value="2"/>
</dbReference>
<evidence type="ECO:0000259" key="5">
    <source>
        <dbReference type="PROSITE" id="PS50227"/>
    </source>
</evidence>
<dbReference type="InterPro" id="IPR013783">
    <property type="entry name" value="Ig-like_fold"/>
</dbReference>